<accession>A0A7H2BFV5</accession>
<feature type="transmembrane region" description="Helical" evidence="1">
    <location>
        <begin position="109"/>
        <end position="126"/>
    </location>
</feature>
<keyword evidence="1" id="KW-0812">Transmembrane</keyword>
<feature type="transmembrane region" description="Helical" evidence="1">
    <location>
        <begin position="50"/>
        <end position="70"/>
    </location>
</feature>
<dbReference type="GeneID" id="96623512"/>
<gene>
    <name evidence="2" type="ORF">IDM49_04635</name>
</gene>
<feature type="transmembrane region" description="Helical" evidence="1">
    <location>
        <begin position="82"/>
        <end position="103"/>
    </location>
</feature>
<dbReference type="KEGG" id="rter:IDM49_04635"/>
<dbReference type="RefSeq" id="WP_168613712.1">
    <property type="nucleotide sequence ID" value="NZ_BAAAOX010000010.1"/>
</dbReference>
<sequence length="152" mass="16050">MSVSGSAASIGSGISWKNIFLNVSKYLGAVTLLGLAIGGVTRGYEGSLAFLAGSLLIYLCFSIGIVVVSITERRSMANAARALVATYVVKVFVLGIALLGFSWPSAIKNGWMLAGAICAVTVWLVVEMITIMKMRILYFDDHDGSAAKHLGD</sequence>
<name>A0A7H2BFV5_9MICC</name>
<organism evidence="2 3">
    <name type="scientific">Rothia terrae</name>
    <dbReference type="NCBI Taxonomy" id="396015"/>
    <lineage>
        <taxon>Bacteria</taxon>
        <taxon>Bacillati</taxon>
        <taxon>Actinomycetota</taxon>
        <taxon>Actinomycetes</taxon>
        <taxon>Micrococcales</taxon>
        <taxon>Micrococcaceae</taxon>
        <taxon>Rothia</taxon>
    </lineage>
</organism>
<evidence type="ECO:0000256" key="1">
    <source>
        <dbReference type="SAM" id="Phobius"/>
    </source>
</evidence>
<dbReference type="EMBL" id="CP061539">
    <property type="protein sequence ID" value="QNV38551.1"/>
    <property type="molecule type" value="Genomic_DNA"/>
</dbReference>
<evidence type="ECO:0000313" key="2">
    <source>
        <dbReference type="EMBL" id="QNV38551.1"/>
    </source>
</evidence>
<keyword evidence="1" id="KW-0472">Membrane</keyword>
<keyword evidence="1" id="KW-1133">Transmembrane helix</keyword>
<dbReference type="Proteomes" id="UP000516404">
    <property type="component" value="Chromosome"/>
</dbReference>
<evidence type="ECO:0000313" key="3">
    <source>
        <dbReference type="Proteomes" id="UP000516404"/>
    </source>
</evidence>
<proteinExistence type="predicted"/>
<dbReference type="AlphaFoldDB" id="A0A7H2BFV5"/>
<reference evidence="2 3" key="1">
    <citation type="submission" date="2020-09" db="EMBL/GenBank/DDBJ databases">
        <title>Investigation of environmental microbes.</title>
        <authorList>
            <person name="Ou Y."/>
            <person name="Kang Q."/>
        </authorList>
    </citation>
    <scope>NUCLEOTIDE SEQUENCE [LARGE SCALE GENOMIC DNA]</scope>
    <source>
        <strain evidence="2 3">KJZ-14</strain>
    </source>
</reference>
<feature type="transmembrane region" description="Helical" evidence="1">
    <location>
        <begin position="26"/>
        <end position="44"/>
    </location>
</feature>
<protein>
    <submittedName>
        <fullName evidence="2">Uncharacterized protein</fullName>
    </submittedName>
</protein>
<keyword evidence="3" id="KW-1185">Reference proteome</keyword>